<reference evidence="2 3" key="1">
    <citation type="journal article" date="2023" name="Plants (Basel)">
        <title>Bridging the Gap: Combining Genomics and Transcriptomics Approaches to Understand Stylosanthes scabra, an Orphan Legume from the Brazilian Caatinga.</title>
        <authorList>
            <person name="Ferreira-Neto J.R.C."/>
            <person name="da Silva M.D."/>
            <person name="Binneck E."/>
            <person name="de Melo N.F."/>
            <person name="da Silva R.H."/>
            <person name="de Melo A.L.T.M."/>
            <person name="Pandolfi V."/>
            <person name="Bustamante F.O."/>
            <person name="Brasileiro-Vidal A.C."/>
            <person name="Benko-Iseppon A.M."/>
        </authorList>
    </citation>
    <scope>NUCLEOTIDE SEQUENCE [LARGE SCALE GENOMIC DNA]</scope>
    <source>
        <tissue evidence="2">Leaves</tissue>
    </source>
</reference>
<feature type="region of interest" description="Disordered" evidence="1">
    <location>
        <begin position="111"/>
        <end position="143"/>
    </location>
</feature>
<organism evidence="2 3">
    <name type="scientific">Stylosanthes scabra</name>
    <dbReference type="NCBI Taxonomy" id="79078"/>
    <lineage>
        <taxon>Eukaryota</taxon>
        <taxon>Viridiplantae</taxon>
        <taxon>Streptophyta</taxon>
        <taxon>Embryophyta</taxon>
        <taxon>Tracheophyta</taxon>
        <taxon>Spermatophyta</taxon>
        <taxon>Magnoliopsida</taxon>
        <taxon>eudicotyledons</taxon>
        <taxon>Gunneridae</taxon>
        <taxon>Pentapetalae</taxon>
        <taxon>rosids</taxon>
        <taxon>fabids</taxon>
        <taxon>Fabales</taxon>
        <taxon>Fabaceae</taxon>
        <taxon>Papilionoideae</taxon>
        <taxon>50 kb inversion clade</taxon>
        <taxon>dalbergioids sensu lato</taxon>
        <taxon>Dalbergieae</taxon>
        <taxon>Pterocarpus clade</taxon>
        <taxon>Stylosanthes</taxon>
    </lineage>
</organism>
<evidence type="ECO:0000256" key="1">
    <source>
        <dbReference type="SAM" id="MobiDB-lite"/>
    </source>
</evidence>
<sequence length="143" mass="15886">MFKATRKSNKGKEVETQTHTIIHRIEAGENDEDAIIAVLGKDQPGRLCCYGGAITKSSLKKDEAIRQVKAEYEKEVLSLRKQMEGFSGLLKMMFQQLNLDMNEEDVVALVKAHQNSPTDASSTPANTPDPRSSESTHIPQQND</sequence>
<feature type="compositionally biased region" description="Polar residues" evidence="1">
    <location>
        <begin position="113"/>
        <end position="143"/>
    </location>
</feature>
<comment type="caution">
    <text evidence="2">The sequence shown here is derived from an EMBL/GenBank/DDBJ whole genome shotgun (WGS) entry which is preliminary data.</text>
</comment>
<evidence type="ECO:0000313" key="3">
    <source>
        <dbReference type="Proteomes" id="UP001341840"/>
    </source>
</evidence>
<proteinExistence type="predicted"/>
<keyword evidence="3" id="KW-1185">Reference proteome</keyword>
<accession>A0ABU6YXB7</accession>
<name>A0ABU6YXB7_9FABA</name>
<dbReference type="EMBL" id="JASCZI010245434">
    <property type="protein sequence ID" value="MED6214635.1"/>
    <property type="molecule type" value="Genomic_DNA"/>
</dbReference>
<evidence type="ECO:0000313" key="2">
    <source>
        <dbReference type="EMBL" id="MED6214635.1"/>
    </source>
</evidence>
<protein>
    <submittedName>
        <fullName evidence="2">Uncharacterized protein</fullName>
    </submittedName>
</protein>
<dbReference type="Proteomes" id="UP001341840">
    <property type="component" value="Unassembled WGS sequence"/>
</dbReference>
<gene>
    <name evidence="2" type="ORF">PIB30_105125</name>
</gene>